<accession>A0ABV7GNS3</accession>
<dbReference type="EMBL" id="JBHRTB010000010">
    <property type="protein sequence ID" value="MFC3143268.1"/>
    <property type="molecule type" value="Genomic_DNA"/>
</dbReference>
<dbReference type="RefSeq" id="WP_275633239.1">
    <property type="nucleotide sequence ID" value="NZ_JARGYD010000004.1"/>
</dbReference>
<sequence>MASETETPKRKWSVGRIVLILSLALNLLVVGLVAGALLHRHQLPDRPPRIADLGFGPYVRSLSREDREALGTAFKAEEGNFRERRETLRRQFEELLTALRATPYNHDAVQAIITSQQEEALASQRVGSRLFLDHLAGMSDAQRAAYADKLESDVKRWRRDGPDKRDDD</sequence>
<reference evidence="3" key="1">
    <citation type="journal article" date="2019" name="Int. J. Syst. Evol. Microbiol.">
        <title>The Global Catalogue of Microorganisms (GCM) 10K type strain sequencing project: providing services to taxonomists for standard genome sequencing and annotation.</title>
        <authorList>
            <consortium name="The Broad Institute Genomics Platform"/>
            <consortium name="The Broad Institute Genome Sequencing Center for Infectious Disease"/>
            <person name="Wu L."/>
            <person name="Ma J."/>
        </authorList>
    </citation>
    <scope>NUCLEOTIDE SEQUENCE [LARGE SCALE GENOMIC DNA]</scope>
    <source>
        <strain evidence="3">KCTC 52366</strain>
    </source>
</reference>
<dbReference type="InterPro" id="IPR025961">
    <property type="entry name" value="Metal_resist"/>
</dbReference>
<keyword evidence="1" id="KW-0812">Transmembrane</keyword>
<evidence type="ECO:0000313" key="3">
    <source>
        <dbReference type="Proteomes" id="UP001595632"/>
    </source>
</evidence>
<organism evidence="2 3">
    <name type="scientific">Psychromarinibacter halotolerans</name>
    <dbReference type="NCBI Taxonomy" id="1775175"/>
    <lineage>
        <taxon>Bacteria</taxon>
        <taxon>Pseudomonadati</taxon>
        <taxon>Pseudomonadota</taxon>
        <taxon>Alphaproteobacteria</taxon>
        <taxon>Rhodobacterales</taxon>
        <taxon>Paracoccaceae</taxon>
        <taxon>Psychromarinibacter</taxon>
    </lineage>
</organism>
<dbReference type="Pfam" id="PF13801">
    <property type="entry name" value="Metal_resist"/>
    <property type="match status" value="1"/>
</dbReference>
<evidence type="ECO:0000256" key="1">
    <source>
        <dbReference type="SAM" id="Phobius"/>
    </source>
</evidence>
<keyword evidence="1" id="KW-0472">Membrane</keyword>
<dbReference type="Proteomes" id="UP001595632">
    <property type="component" value="Unassembled WGS sequence"/>
</dbReference>
<evidence type="ECO:0000313" key="2">
    <source>
        <dbReference type="EMBL" id="MFC3143268.1"/>
    </source>
</evidence>
<keyword evidence="1" id="KW-1133">Transmembrane helix</keyword>
<name>A0ABV7GNS3_9RHOB</name>
<gene>
    <name evidence="2" type="ORF">ACFOGP_11135</name>
</gene>
<protein>
    <submittedName>
        <fullName evidence="2">Periplasmic heavy metal sensor</fullName>
    </submittedName>
</protein>
<comment type="caution">
    <text evidence="2">The sequence shown here is derived from an EMBL/GenBank/DDBJ whole genome shotgun (WGS) entry which is preliminary data.</text>
</comment>
<keyword evidence="3" id="KW-1185">Reference proteome</keyword>
<feature type="transmembrane region" description="Helical" evidence="1">
    <location>
        <begin position="17"/>
        <end position="39"/>
    </location>
</feature>
<proteinExistence type="predicted"/>